<reference evidence="2" key="1">
    <citation type="journal article" date="2019" name="Int. J. Syst. Evol. Microbiol.">
        <title>The Global Catalogue of Microorganisms (GCM) 10K type strain sequencing project: providing services to taxonomists for standard genome sequencing and annotation.</title>
        <authorList>
            <consortium name="The Broad Institute Genomics Platform"/>
            <consortium name="The Broad Institute Genome Sequencing Center for Infectious Disease"/>
            <person name="Wu L."/>
            <person name="Ma J."/>
        </authorList>
    </citation>
    <scope>NUCLEOTIDE SEQUENCE [LARGE SCALE GENOMIC DNA]</scope>
    <source>
        <strain evidence="2">CGMCC 1.11013</strain>
    </source>
</reference>
<proteinExistence type="predicted"/>
<organism evidence="1 2">
    <name type="scientific">Caballeronia grimmiae</name>
    <dbReference type="NCBI Taxonomy" id="1071679"/>
    <lineage>
        <taxon>Bacteria</taxon>
        <taxon>Pseudomonadati</taxon>
        <taxon>Pseudomonadota</taxon>
        <taxon>Betaproteobacteria</taxon>
        <taxon>Burkholderiales</taxon>
        <taxon>Burkholderiaceae</taxon>
        <taxon>Caballeronia</taxon>
    </lineage>
</organism>
<dbReference type="Proteomes" id="UP000597138">
    <property type="component" value="Unassembled WGS sequence"/>
</dbReference>
<gene>
    <name evidence="1" type="ORF">GCM10010985_35040</name>
</gene>
<evidence type="ECO:0000313" key="1">
    <source>
        <dbReference type="EMBL" id="GGD77528.1"/>
    </source>
</evidence>
<comment type="caution">
    <text evidence="1">The sequence shown here is derived from an EMBL/GenBank/DDBJ whole genome shotgun (WGS) entry which is preliminary data.</text>
</comment>
<evidence type="ECO:0000313" key="2">
    <source>
        <dbReference type="Proteomes" id="UP000597138"/>
    </source>
</evidence>
<name>A0ABQ1RTI8_9BURK</name>
<accession>A0ABQ1RTI8</accession>
<protein>
    <submittedName>
        <fullName evidence="1">Uncharacterized protein</fullName>
    </submittedName>
</protein>
<keyword evidence="2" id="KW-1185">Reference proteome</keyword>
<sequence>MQQQSIVEAAMSVIAPDEKADFLAILARHRIDAGDFLVQEAGESEVVDDVYPLQGHVTIVRRSTLKEREYRVGHGTAWVAMFEKDLNKGAFG</sequence>
<dbReference type="EMBL" id="BMEG01000005">
    <property type="protein sequence ID" value="GGD77528.1"/>
    <property type="molecule type" value="Genomic_DNA"/>
</dbReference>